<gene>
    <name evidence="2" type="ORF">V7S43_009801</name>
</gene>
<feature type="region of interest" description="Disordered" evidence="1">
    <location>
        <begin position="1"/>
        <end position="25"/>
    </location>
</feature>
<comment type="caution">
    <text evidence="2">The sequence shown here is derived from an EMBL/GenBank/DDBJ whole genome shotgun (WGS) entry which is preliminary data.</text>
</comment>
<dbReference type="CDD" id="cd14686">
    <property type="entry name" value="bZIP"/>
    <property type="match status" value="1"/>
</dbReference>
<evidence type="ECO:0008006" key="4">
    <source>
        <dbReference type="Google" id="ProtNLM"/>
    </source>
</evidence>
<protein>
    <recommendedName>
        <fullName evidence="4">Bzip transcription factor</fullName>
    </recommendedName>
</protein>
<evidence type="ECO:0000313" key="3">
    <source>
        <dbReference type="Proteomes" id="UP001632037"/>
    </source>
</evidence>
<dbReference type="Proteomes" id="UP001632037">
    <property type="component" value="Unassembled WGS sequence"/>
</dbReference>
<sequence>MRSQAPSPSISANNIQQTHPPTTQFFADSSRATTASYAQGIAAYERERQRKSKERYRTKQRQLTTDMEIYNHRLEKEIEQLQRTRDVVLAGDLATKRTVWCVAAEYFRVFQRGLPAVKSARTIGLDFLEATMDPELDAGTVQGLEALAWNWTVFTHFFTDVQIQLGRLEQIAENALVATTTTIITITSSSLSNIFPHLTNYGVDLGKANDWSRIAAKLLNQRLVMRGSVHFSWDSADSRVLRLITQTDMVTPLLRVLGNFEDVSRVFSHARINPDCNLVVDEYSMHL</sequence>
<evidence type="ECO:0000256" key="1">
    <source>
        <dbReference type="SAM" id="MobiDB-lite"/>
    </source>
</evidence>
<organism evidence="2 3">
    <name type="scientific">Phytophthora oleae</name>
    <dbReference type="NCBI Taxonomy" id="2107226"/>
    <lineage>
        <taxon>Eukaryota</taxon>
        <taxon>Sar</taxon>
        <taxon>Stramenopiles</taxon>
        <taxon>Oomycota</taxon>
        <taxon>Peronosporomycetes</taxon>
        <taxon>Peronosporales</taxon>
        <taxon>Peronosporaceae</taxon>
        <taxon>Phytophthora</taxon>
    </lineage>
</organism>
<reference evidence="2 3" key="1">
    <citation type="submission" date="2024-09" db="EMBL/GenBank/DDBJ databases">
        <title>Genome sequencing and assembly of Phytophthora oleae, isolate VK10A, causative agent of rot of olive drupes.</title>
        <authorList>
            <person name="Conti Taguali S."/>
            <person name="Riolo M."/>
            <person name="La Spada F."/>
            <person name="Cacciola S.O."/>
            <person name="Dionisio G."/>
        </authorList>
    </citation>
    <scope>NUCLEOTIDE SEQUENCE [LARGE SCALE GENOMIC DNA]</scope>
    <source>
        <strain evidence="2 3">VK10A</strain>
    </source>
</reference>
<name>A0ABD3FFJ3_9STRA</name>
<accession>A0ABD3FFJ3</accession>
<dbReference type="EMBL" id="JBIMZQ010000021">
    <property type="protein sequence ID" value="KAL3665172.1"/>
    <property type="molecule type" value="Genomic_DNA"/>
</dbReference>
<evidence type="ECO:0000313" key="2">
    <source>
        <dbReference type="EMBL" id="KAL3665172.1"/>
    </source>
</evidence>
<proteinExistence type="predicted"/>
<keyword evidence="3" id="KW-1185">Reference proteome</keyword>
<dbReference type="AlphaFoldDB" id="A0ABD3FFJ3"/>